<evidence type="ECO:0000256" key="1">
    <source>
        <dbReference type="SAM" id="MobiDB-lite"/>
    </source>
</evidence>
<name>A0A5A7QCZ1_STRAF</name>
<gene>
    <name evidence="2" type="ORF">STAS_20025</name>
</gene>
<protein>
    <submittedName>
        <fullName evidence="2">Inosose dehydratase 2</fullName>
    </submittedName>
</protein>
<keyword evidence="3" id="KW-1185">Reference proteome</keyword>
<dbReference type="EMBL" id="BKCP01006516">
    <property type="protein sequence ID" value="GER43193.1"/>
    <property type="molecule type" value="Genomic_DNA"/>
</dbReference>
<proteinExistence type="predicted"/>
<organism evidence="2 3">
    <name type="scientific">Striga asiatica</name>
    <name type="common">Asiatic witchweed</name>
    <name type="synonym">Buchnera asiatica</name>
    <dbReference type="NCBI Taxonomy" id="4170"/>
    <lineage>
        <taxon>Eukaryota</taxon>
        <taxon>Viridiplantae</taxon>
        <taxon>Streptophyta</taxon>
        <taxon>Embryophyta</taxon>
        <taxon>Tracheophyta</taxon>
        <taxon>Spermatophyta</taxon>
        <taxon>Magnoliopsida</taxon>
        <taxon>eudicotyledons</taxon>
        <taxon>Gunneridae</taxon>
        <taxon>Pentapetalae</taxon>
        <taxon>asterids</taxon>
        <taxon>lamiids</taxon>
        <taxon>Lamiales</taxon>
        <taxon>Orobanchaceae</taxon>
        <taxon>Buchnereae</taxon>
        <taxon>Striga</taxon>
    </lineage>
</organism>
<sequence>MAAALTSSCACVAGPKWQPHEHQSPAPRPVDGERGSRDGSSHLGVLGGGLGVRIGGGYDVGCGELRAREIQLWRCLGEPEVVRLGLVFSHISNNFVYQKFLNSVMFNQFGLILELALLHGIHDV</sequence>
<evidence type="ECO:0000313" key="2">
    <source>
        <dbReference type="EMBL" id="GER43193.1"/>
    </source>
</evidence>
<feature type="compositionally biased region" description="Basic and acidic residues" evidence="1">
    <location>
        <begin position="30"/>
        <end position="40"/>
    </location>
</feature>
<dbReference type="Proteomes" id="UP000325081">
    <property type="component" value="Unassembled WGS sequence"/>
</dbReference>
<comment type="caution">
    <text evidence="2">The sequence shown here is derived from an EMBL/GenBank/DDBJ whole genome shotgun (WGS) entry which is preliminary data.</text>
</comment>
<evidence type="ECO:0000313" key="3">
    <source>
        <dbReference type="Proteomes" id="UP000325081"/>
    </source>
</evidence>
<accession>A0A5A7QCZ1</accession>
<reference evidence="3" key="1">
    <citation type="journal article" date="2019" name="Curr. Biol.">
        <title>Genome Sequence of Striga asiatica Provides Insight into the Evolution of Plant Parasitism.</title>
        <authorList>
            <person name="Yoshida S."/>
            <person name="Kim S."/>
            <person name="Wafula E.K."/>
            <person name="Tanskanen J."/>
            <person name="Kim Y.M."/>
            <person name="Honaas L."/>
            <person name="Yang Z."/>
            <person name="Spallek T."/>
            <person name="Conn C.E."/>
            <person name="Ichihashi Y."/>
            <person name="Cheong K."/>
            <person name="Cui S."/>
            <person name="Der J.P."/>
            <person name="Gundlach H."/>
            <person name="Jiao Y."/>
            <person name="Hori C."/>
            <person name="Ishida J.K."/>
            <person name="Kasahara H."/>
            <person name="Kiba T."/>
            <person name="Kim M.S."/>
            <person name="Koo N."/>
            <person name="Laohavisit A."/>
            <person name="Lee Y.H."/>
            <person name="Lumba S."/>
            <person name="McCourt P."/>
            <person name="Mortimer J.C."/>
            <person name="Mutuku J.M."/>
            <person name="Nomura T."/>
            <person name="Sasaki-Sekimoto Y."/>
            <person name="Seto Y."/>
            <person name="Wang Y."/>
            <person name="Wakatake T."/>
            <person name="Sakakibara H."/>
            <person name="Demura T."/>
            <person name="Yamaguchi S."/>
            <person name="Yoneyama K."/>
            <person name="Manabe R.I."/>
            <person name="Nelson D.C."/>
            <person name="Schulman A.H."/>
            <person name="Timko M.P."/>
            <person name="dePamphilis C.W."/>
            <person name="Choi D."/>
            <person name="Shirasu K."/>
        </authorList>
    </citation>
    <scope>NUCLEOTIDE SEQUENCE [LARGE SCALE GENOMIC DNA]</scope>
    <source>
        <strain evidence="3">cv. UVA1</strain>
    </source>
</reference>
<feature type="region of interest" description="Disordered" evidence="1">
    <location>
        <begin position="15"/>
        <end position="43"/>
    </location>
</feature>
<dbReference type="AlphaFoldDB" id="A0A5A7QCZ1"/>